<gene>
    <name evidence="1" type="ORF">SDJN03_16860</name>
</gene>
<dbReference type="Proteomes" id="UP000685013">
    <property type="component" value="Chromosome 11"/>
</dbReference>
<accession>A0AAV6MWS9</accession>
<organism evidence="1 2">
    <name type="scientific">Cucurbita argyrosperma subsp. sororia</name>
    <dbReference type="NCBI Taxonomy" id="37648"/>
    <lineage>
        <taxon>Eukaryota</taxon>
        <taxon>Viridiplantae</taxon>
        <taxon>Streptophyta</taxon>
        <taxon>Embryophyta</taxon>
        <taxon>Tracheophyta</taxon>
        <taxon>Spermatophyta</taxon>
        <taxon>Magnoliopsida</taxon>
        <taxon>eudicotyledons</taxon>
        <taxon>Gunneridae</taxon>
        <taxon>Pentapetalae</taxon>
        <taxon>rosids</taxon>
        <taxon>fabids</taxon>
        <taxon>Cucurbitales</taxon>
        <taxon>Cucurbitaceae</taxon>
        <taxon>Cucurbiteae</taxon>
        <taxon>Cucurbita</taxon>
    </lineage>
</organism>
<name>A0AAV6MWS9_9ROSI</name>
<reference evidence="1 2" key="1">
    <citation type="journal article" date="2021" name="Hortic Res">
        <title>The domestication of Cucurbita argyrosperma as revealed by the genome of its wild relative.</title>
        <authorList>
            <person name="Barrera-Redondo J."/>
            <person name="Sanchez-de la Vega G."/>
            <person name="Aguirre-Liguori J.A."/>
            <person name="Castellanos-Morales G."/>
            <person name="Gutierrez-Guerrero Y.T."/>
            <person name="Aguirre-Dugua X."/>
            <person name="Aguirre-Planter E."/>
            <person name="Tenaillon M.I."/>
            <person name="Lira-Saade R."/>
            <person name="Eguiarte L.E."/>
        </authorList>
    </citation>
    <scope>NUCLEOTIDE SEQUENCE [LARGE SCALE GENOMIC DNA]</scope>
    <source>
        <strain evidence="1">JBR-2021</strain>
    </source>
</reference>
<sequence length="71" mass="8000">MSTLCIWASDILSSRVSFIVSLKFIPFAYTLNLTRSVKYEGSLQINLIRNHNPQSFRSSVAGCSILHHTDN</sequence>
<feature type="non-terminal residue" evidence="1">
    <location>
        <position position="1"/>
    </location>
</feature>
<evidence type="ECO:0000313" key="2">
    <source>
        <dbReference type="Proteomes" id="UP000685013"/>
    </source>
</evidence>
<evidence type="ECO:0000313" key="1">
    <source>
        <dbReference type="EMBL" id="KAG6588295.1"/>
    </source>
</evidence>
<dbReference type="EMBL" id="JAGKQH010000011">
    <property type="protein sequence ID" value="KAG6588295.1"/>
    <property type="molecule type" value="Genomic_DNA"/>
</dbReference>
<comment type="caution">
    <text evidence="1">The sequence shown here is derived from an EMBL/GenBank/DDBJ whole genome shotgun (WGS) entry which is preliminary data.</text>
</comment>
<keyword evidence="2" id="KW-1185">Reference proteome</keyword>
<proteinExistence type="predicted"/>
<protein>
    <submittedName>
        <fullName evidence="1">Uncharacterized protein</fullName>
    </submittedName>
</protein>
<dbReference type="AlphaFoldDB" id="A0AAV6MWS9"/>